<dbReference type="AlphaFoldDB" id="A0A915J9V1"/>
<accession>A0A915J9V1</accession>
<protein>
    <submittedName>
        <fullName evidence="2">Uncharacterized protein</fullName>
    </submittedName>
</protein>
<proteinExistence type="predicted"/>
<evidence type="ECO:0000313" key="2">
    <source>
        <dbReference type="WBParaSite" id="nRc.2.0.1.t22466-RA"/>
    </source>
</evidence>
<keyword evidence="1" id="KW-1185">Reference proteome</keyword>
<dbReference type="WBParaSite" id="nRc.2.0.1.t22466-RA">
    <property type="protein sequence ID" value="nRc.2.0.1.t22466-RA"/>
    <property type="gene ID" value="nRc.2.0.1.g22466"/>
</dbReference>
<reference evidence="2" key="1">
    <citation type="submission" date="2022-11" db="UniProtKB">
        <authorList>
            <consortium name="WormBaseParasite"/>
        </authorList>
    </citation>
    <scope>IDENTIFICATION</scope>
</reference>
<sequence length="64" mass="7625">MREKRKSNIVHVEAVEIFRRSTNVPMFLHSVKWDLDFLKYPSSLPPDRIIQMKRSSQLPNTENI</sequence>
<dbReference type="Proteomes" id="UP000887565">
    <property type="component" value="Unplaced"/>
</dbReference>
<evidence type="ECO:0000313" key="1">
    <source>
        <dbReference type="Proteomes" id="UP000887565"/>
    </source>
</evidence>
<name>A0A915J9V1_ROMCU</name>
<organism evidence="1 2">
    <name type="scientific">Romanomermis culicivorax</name>
    <name type="common">Nematode worm</name>
    <dbReference type="NCBI Taxonomy" id="13658"/>
    <lineage>
        <taxon>Eukaryota</taxon>
        <taxon>Metazoa</taxon>
        <taxon>Ecdysozoa</taxon>
        <taxon>Nematoda</taxon>
        <taxon>Enoplea</taxon>
        <taxon>Dorylaimia</taxon>
        <taxon>Mermithida</taxon>
        <taxon>Mermithoidea</taxon>
        <taxon>Mermithidae</taxon>
        <taxon>Romanomermis</taxon>
    </lineage>
</organism>